<protein>
    <submittedName>
        <fullName evidence="1">Uncharacterized protein</fullName>
    </submittedName>
</protein>
<dbReference type="AlphaFoldDB" id="A0A5B7D8R4"/>
<dbReference type="EMBL" id="VSRR010000611">
    <property type="protein sequence ID" value="MPC17674.1"/>
    <property type="molecule type" value="Genomic_DNA"/>
</dbReference>
<dbReference type="Proteomes" id="UP000324222">
    <property type="component" value="Unassembled WGS sequence"/>
</dbReference>
<gene>
    <name evidence="1" type="ORF">E2C01_010538</name>
</gene>
<sequence length="128" mass="13641">MASCSRLLTSSAVARQPTVTRAPSTDLVLKVRVSTMGQQQGTELSAALLCCLMEGSETPPVCGIHCCLESDEKGSDVQVSTQWQGLRERSHTDLILSIDISTILQEVFGHLQIVVASCQVQRGGVAAL</sequence>
<accession>A0A5B7D8R4</accession>
<keyword evidence="2" id="KW-1185">Reference proteome</keyword>
<name>A0A5B7D8R4_PORTR</name>
<reference evidence="1 2" key="1">
    <citation type="submission" date="2019-05" db="EMBL/GenBank/DDBJ databases">
        <title>Another draft genome of Portunus trituberculatus and its Hox gene families provides insights of decapod evolution.</title>
        <authorList>
            <person name="Jeong J.-H."/>
            <person name="Song I."/>
            <person name="Kim S."/>
            <person name="Choi T."/>
            <person name="Kim D."/>
            <person name="Ryu S."/>
            <person name="Kim W."/>
        </authorList>
    </citation>
    <scope>NUCLEOTIDE SEQUENCE [LARGE SCALE GENOMIC DNA]</scope>
    <source>
        <tissue evidence="1">Muscle</tissue>
    </source>
</reference>
<organism evidence="1 2">
    <name type="scientific">Portunus trituberculatus</name>
    <name type="common">Swimming crab</name>
    <name type="synonym">Neptunus trituberculatus</name>
    <dbReference type="NCBI Taxonomy" id="210409"/>
    <lineage>
        <taxon>Eukaryota</taxon>
        <taxon>Metazoa</taxon>
        <taxon>Ecdysozoa</taxon>
        <taxon>Arthropoda</taxon>
        <taxon>Crustacea</taxon>
        <taxon>Multicrustacea</taxon>
        <taxon>Malacostraca</taxon>
        <taxon>Eumalacostraca</taxon>
        <taxon>Eucarida</taxon>
        <taxon>Decapoda</taxon>
        <taxon>Pleocyemata</taxon>
        <taxon>Brachyura</taxon>
        <taxon>Eubrachyura</taxon>
        <taxon>Portunoidea</taxon>
        <taxon>Portunidae</taxon>
        <taxon>Portuninae</taxon>
        <taxon>Portunus</taxon>
    </lineage>
</organism>
<evidence type="ECO:0000313" key="2">
    <source>
        <dbReference type="Proteomes" id="UP000324222"/>
    </source>
</evidence>
<evidence type="ECO:0000313" key="1">
    <source>
        <dbReference type="EMBL" id="MPC17674.1"/>
    </source>
</evidence>
<comment type="caution">
    <text evidence="1">The sequence shown here is derived from an EMBL/GenBank/DDBJ whole genome shotgun (WGS) entry which is preliminary data.</text>
</comment>
<proteinExistence type="predicted"/>